<evidence type="ECO:0000313" key="2">
    <source>
        <dbReference type="Proteomes" id="UP001162501"/>
    </source>
</evidence>
<gene>
    <name evidence="1" type="ORF">MRATA1EN22A_LOCUS7997</name>
</gene>
<organism evidence="1 2">
    <name type="scientific">Rangifer tarandus platyrhynchus</name>
    <name type="common">Svalbard reindeer</name>
    <dbReference type="NCBI Taxonomy" id="3082113"/>
    <lineage>
        <taxon>Eukaryota</taxon>
        <taxon>Metazoa</taxon>
        <taxon>Chordata</taxon>
        <taxon>Craniata</taxon>
        <taxon>Vertebrata</taxon>
        <taxon>Euteleostomi</taxon>
        <taxon>Mammalia</taxon>
        <taxon>Eutheria</taxon>
        <taxon>Laurasiatheria</taxon>
        <taxon>Artiodactyla</taxon>
        <taxon>Ruminantia</taxon>
        <taxon>Pecora</taxon>
        <taxon>Cervidae</taxon>
        <taxon>Odocoileinae</taxon>
        <taxon>Rangifer</taxon>
    </lineage>
</organism>
<protein>
    <submittedName>
        <fullName evidence="1">Uncharacterized protein</fullName>
    </submittedName>
</protein>
<sequence>MALIHNGAVETVVRVPGLTRLAYDRKAENRAEDVGFFFSTGQAYSECYLLAAMAYDCYVAMSNMLLYSQAMSPRLWVSLSAASYSSGFVKAITSETFTLSFCGNNVIDDFFCDLSPLVKSACDVNESYQVVLYFILAFNIINPTMLILASYLFIIAAILKIHSTQGCSKAFSSCGFHLTAVTLYYGSILLIYTGPSMSYALREIKWCPCSTQW</sequence>
<reference evidence="1" key="1">
    <citation type="submission" date="2023-05" db="EMBL/GenBank/DDBJ databases">
        <authorList>
            <consortium name="ELIXIR-Norway"/>
        </authorList>
    </citation>
    <scope>NUCLEOTIDE SEQUENCE</scope>
</reference>
<name>A0AC59YMH8_RANTA</name>
<accession>A0AC59YMH8</accession>
<proteinExistence type="predicted"/>
<reference evidence="1" key="2">
    <citation type="submission" date="2025-03" db="EMBL/GenBank/DDBJ databases">
        <authorList>
            <consortium name="ELIXIR-Norway"/>
            <consortium name="Elixir Norway"/>
        </authorList>
    </citation>
    <scope>NUCLEOTIDE SEQUENCE</scope>
</reference>
<dbReference type="Proteomes" id="UP001162501">
    <property type="component" value="Chromosome 19"/>
</dbReference>
<dbReference type="EMBL" id="OX596103">
    <property type="protein sequence ID" value="CAM9826927.1"/>
    <property type="molecule type" value="Genomic_DNA"/>
</dbReference>
<evidence type="ECO:0000313" key="1">
    <source>
        <dbReference type="EMBL" id="CAM9826927.1"/>
    </source>
</evidence>